<dbReference type="Proteomes" id="UP000199305">
    <property type="component" value="Unassembled WGS sequence"/>
</dbReference>
<evidence type="ECO:0000256" key="1">
    <source>
        <dbReference type="ARBA" id="ARBA00000474"/>
    </source>
</evidence>
<dbReference type="FunFam" id="3.20.20.70:FF:000020">
    <property type="entry name" value="Triosephosphate isomerase"/>
    <property type="match status" value="1"/>
</dbReference>
<evidence type="ECO:0000256" key="13">
    <source>
        <dbReference type="HAMAP-Rule" id="MF_00147"/>
    </source>
</evidence>
<dbReference type="PANTHER" id="PTHR21139:SF42">
    <property type="entry name" value="TRIOSEPHOSPHATE ISOMERASE"/>
    <property type="match status" value="1"/>
</dbReference>
<comment type="pathway">
    <text evidence="13 14">Carbohydrate degradation; glycolysis; D-glyceraldehyde 3-phosphate from glycerone phosphate: step 1/1.</text>
</comment>
<feature type="binding site" evidence="13">
    <location>
        <begin position="9"/>
        <end position="11"/>
    </location>
    <ligand>
        <name>substrate</name>
    </ligand>
</feature>
<dbReference type="InterPro" id="IPR013785">
    <property type="entry name" value="Aldolase_TIM"/>
</dbReference>
<dbReference type="GO" id="GO:0004807">
    <property type="term" value="F:triose-phosphate isomerase activity"/>
    <property type="evidence" value="ECO:0007669"/>
    <property type="project" value="UniProtKB-UniRule"/>
</dbReference>
<dbReference type="PANTHER" id="PTHR21139">
    <property type="entry name" value="TRIOSEPHOSPHATE ISOMERASE"/>
    <property type="match status" value="1"/>
</dbReference>
<accession>A0A1G8XN69</accession>
<keyword evidence="11 13" id="KW-0413">Isomerase</keyword>
<dbReference type="GO" id="GO:0006094">
    <property type="term" value="P:gluconeogenesis"/>
    <property type="evidence" value="ECO:0007669"/>
    <property type="project" value="UniProtKB-UniRule"/>
</dbReference>
<keyword evidence="8 13" id="KW-0312">Gluconeogenesis</keyword>
<evidence type="ECO:0000256" key="4">
    <source>
        <dbReference type="ARBA" id="ARBA00007422"/>
    </source>
</evidence>
<dbReference type="InterPro" id="IPR020861">
    <property type="entry name" value="Triosephosphate_isomerase_AS"/>
</dbReference>
<keyword evidence="16" id="KW-1185">Reference proteome</keyword>
<proteinExistence type="inferred from homology"/>
<evidence type="ECO:0000256" key="5">
    <source>
        <dbReference type="ARBA" id="ARBA00011738"/>
    </source>
</evidence>
<comment type="catalytic activity">
    <reaction evidence="1 13 14">
        <text>D-glyceraldehyde 3-phosphate = dihydroxyacetone phosphate</text>
        <dbReference type="Rhea" id="RHEA:18585"/>
        <dbReference type="ChEBI" id="CHEBI:57642"/>
        <dbReference type="ChEBI" id="CHEBI:59776"/>
        <dbReference type="EC" id="5.3.1.1"/>
    </reaction>
</comment>
<dbReference type="InterPro" id="IPR022896">
    <property type="entry name" value="TrioseP_Isoase_bac/euk"/>
</dbReference>
<dbReference type="GO" id="GO:0019563">
    <property type="term" value="P:glycerol catabolic process"/>
    <property type="evidence" value="ECO:0007669"/>
    <property type="project" value="TreeGrafter"/>
</dbReference>
<comment type="similarity">
    <text evidence="4 13 14">Belongs to the triosephosphate isomerase family.</text>
</comment>
<evidence type="ECO:0000256" key="14">
    <source>
        <dbReference type="RuleBase" id="RU363013"/>
    </source>
</evidence>
<evidence type="ECO:0000313" key="16">
    <source>
        <dbReference type="Proteomes" id="UP000199305"/>
    </source>
</evidence>
<reference evidence="16" key="1">
    <citation type="submission" date="2016-10" db="EMBL/GenBank/DDBJ databases">
        <authorList>
            <person name="Varghese N."/>
            <person name="Submissions S."/>
        </authorList>
    </citation>
    <scope>NUCLEOTIDE SEQUENCE [LARGE SCALE GENOMIC DNA]</scope>
    <source>
        <strain evidence="16">CGMCC 1.10658</strain>
    </source>
</reference>
<evidence type="ECO:0000256" key="2">
    <source>
        <dbReference type="ARBA" id="ARBA00004742"/>
    </source>
</evidence>
<keyword evidence="10 13" id="KW-0324">Glycolysis</keyword>
<evidence type="ECO:0000256" key="12">
    <source>
        <dbReference type="ARBA" id="ARBA00055680"/>
    </source>
</evidence>
<comment type="pathway">
    <text evidence="3">Carbohydrate metabolism; erythritol degradation.</text>
</comment>
<comment type="function">
    <text evidence="12 13">Involved in the gluconeogenesis. Catalyzes stereospecifically the conversion of dihydroxyacetone phosphate (DHAP) to D-glyceraldehyde-3-phosphate (G3P).</text>
</comment>
<dbReference type="GO" id="GO:0005829">
    <property type="term" value="C:cytosol"/>
    <property type="evidence" value="ECO:0007669"/>
    <property type="project" value="TreeGrafter"/>
</dbReference>
<dbReference type="InterPro" id="IPR035990">
    <property type="entry name" value="TIM_sf"/>
</dbReference>
<dbReference type="CDD" id="cd00311">
    <property type="entry name" value="TIM"/>
    <property type="match status" value="1"/>
</dbReference>
<dbReference type="OrthoDB" id="9809429at2"/>
<gene>
    <name evidence="13" type="primary">tpiA</name>
    <name evidence="15" type="ORF">SAMN05216212_1144</name>
</gene>
<dbReference type="STRING" id="658219.SAMN05216212_1144"/>
<dbReference type="EMBL" id="FNFH01000002">
    <property type="protein sequence ID" value="SDJ91220.1"/>
    <property type="molecule type" value="Genomic_DNA"/>
</dbReference>
<comment type="subunit">
    <text evidence="5 13 14">Homodimer.</text>
</comment>
<dbReference type="Gene3D" id="3.20.20.70">
    <property type="entry name" value="Aldolase class I"/>
    <property type="match status" value="1"/>
</dbReference>
<dbReference type="GO" id="GO:0046166">
    <property type="term" value="P:glyceraldehyde-3-phosphate biosynthetic process"/>
    <property type="evidence" value="ECO:0007669"/>
    <property type="project" value="TreeGrafter"/>
</dbReference>
<feature type="active site" description="Electrophile" evidence="13">
    <location>
        <position position="95"/>
    </location>
</feature>
<dbReference type="HAMAP" id="MF_00147_B">
    <property type="entry name" value="TIM_B"/>
    <property type="match status" value="1"/>
</dbReference>
<organism evidence="15 16">
    <name type="scientific">Microbulbifer yueqingensis</name>
    <dbReference type="NCBI Taxonomy" id="658219"/>
    <lineage>
        <taxon>Bacteria</taxon>
        <taxon>Pseudomonadati</taxon>
        <taxon>Pseudomonadota</taxon>
        <taxon>Gammaproteobacteria</taxon>
        <taxon>Cellvibrionales</taxon>
        <taxon>Microbulbiferaceae</taxon>
        <taxon>Microbulbifer</taxon>
    </lineage>
</organism>
<evidence type="ECO:0000256" key="11">
    <source>
        <dbReference type="ARBA" id="ARBA00023235"/>
    </source>
</evidence>
<feature type="active site" description="Proton acceptor" evidence="13">
    <location>
        <position position="167"/>
    </location>
</feature>
<comment type="subcellular location">
    <subcellularLocation>
        <location evidence="13 14">Cytoplasm</location>
    </subcellularLocation>
</comment>
<dbReference type="NCBIfam" id="TIGR00419">
    <property type="entry name" value="tim"/>
    <property type="match status" value="1"/>
</dbReference>
<evidence type="ECO:0000256" key="6">
    <source>
        <dbReference type="ARBA" id="ARBA00011940"/>
    </source>
</evidence>
<evidence type="ECO:0000256" key="3">
    <source>
        <dbReference type="ARBA" id="ARBA00004939"/>
    </source>
</evidence>
<sequence length="247" mass="25927">MPKPLVAANWKMNGSRAFVEEFFGAFDLAGVEVDVAICPPFPYLSLVADCVASVASERLSVGAQNASQEESGAYTGEVSTGMLADFGVQYVIVGHSERRSRYGESSELVAEKFSAVKRAGLVPILCVGETLEEREGGHTLEVVRAQLEAVTDFAGNDAWHGAVVAYEPVWAIGTGKTATPEQAQEVHRFIREKLGEAGAETPLLYGGSVKGANAGALFAQADIDGALVGGASLDAKEFAGICRAAEK</sequence>
<protein>
    <recommendedName>
        <fullName evidence="7 13">Triosephosphate isomerase</fullName>
        <shortName evidence="13">TIM</shortName>
        <shortName evidence="13">TPI</shortName>
        <ecNumber evidence="6 13">5.3.1.1</ecNumber>
    </recommendedName>
    <alternativeName>
        <fullName evidence="13">Triose-phosphate isomerase</fullName>
    </alternativeName>
</protein>
<dbReference type="PROSITE" id="PS51440">
    <property type="entry name" value="TIM_2"/>
    <property type="match status" value="1"/>
</dbReference>
<feature type="binding site" evidence="13">
    <location>
        <begin position="229"/>
        <end position="230"/>
    </location>
    <ligand>
        <name>substrate</name>
    </ligand>
</feature>
<evidence type="ECO:0000313" key="15">
    <source>
        <dbReference type="EMBL" id="SDJ91220.1"/>
    </source>
</evidence>
<feature type="binding site" evidence="13">
    <location>
        <position position="173"/>
    </location>
    <ligand>
        <name>substrate</name>
    </ligand>
</feature>
<dbReference type="PROSITE" id="PS00171">
    <property type="entry name" value="TIM_1"/>
    <property type="match status" value="1"/>
</dbReference>
<dbReference type="AlphaFoldDB" id="A0A1G8XN69"/>
<keyword evidence="9 13" id="KW-0963">Cytoplasm</keyword>
<dbReference type="GO" id="GO:0006096">
    <property type="term" value="P:glycolytic process"/>
    <property type="evidence" value="ECO:0007669"/>
    <property type="project" value="UniProtKB-UniRule"/>
</dbReference>
<dbReference type="InterPro" id="IPR000652">
    <property type="entry name" value="Triosephosphate_isomerase"/>
</dbReference>
<dbReference type="UniPathway" id="UPA00109">
    <property type="reaction ID" value="UER00189"/>
</dbReference>
<evidence type="ECO:0000256" key="10">
    <source>
        <dbReference type="ARBA" id="ARBA00023152"/>
    </source>
</evidence>
<dbReference type="EC" id="5.3.1.1" evidence="6 13"/>
<feature type="binding site" evidence="13">
    <location>
        <position position="208"/>
    </location>
    <ligand>
        <name>substrate</name>
    </ligand>
</feature>
<evidence type="ECO:0000256" key="7">
    <source>
        <dbReference type="ARBA" id="ARBA00019397"/>
    </source>
</evidence>
<dbReference type="RefSeq" id="WP_091509853.1">
    <property type="nucleotide sequence ID" value="NZ_FNFH01000002.1"/>
</dbReference>
<evidence type="ECO:0000256" key="9">
    <source>
        <dbReference type="ARBA" id="ARBA00022490"/>
    </source>
</evidence>
<dbReference type="UniPathway" id="UPA00138"/>
<evidence type="ECO:0000256" key="8">
    <source>
        <dbReference type="ARBA" id="ARBA00022432"/>
    </source>
</evidence>
<comment type="pathway">
    <text evidence="2 13 14">Carbohydrate biosynthesis; gluconeogenesis.</text>
</comment>
<dbReference type="SUPFAM" id="SSF51351">
    <property type="entry name" value="Triosephosphate isomerase (TIM)"/>
    <property type="match status" value="1"/>
</dbReference>
<name>A0A1G8XN69_9GAMM</name>
<dbReference type="Pfam" id="PF00121">
    <property type="entry name" value="TIM"/>
    <property type="match status" value="1"/>
</dbReference>